<dbReference type="OrthoDB" id="2553466at2759"/>
<keyword evidence="3" id="KW-1185">Reference proteome</keyword>
<dbReference type="STRING" id="1882483.A0A317XTE2"/>
<proteinExistence type="predicted"/>
<evidence type="ECO:0000313" key="3">
    <source>
        <dbReference type="Proteomes" id="UP000246740"/>
    </source>
</evidence>
<accession>A0A317XTE2</accession>
<feature type="region of interest" description="Disordered" evidence="1">
    <location>
        <begin position="501"/>
        <end position="527"/>
    </location>
</feature>
<protein>
    <submittedName>
        <fullName evidence="2">Uncharacterized protein</fullName>
    </submittedName>
</protein>
<feature type="compositionally biased region" description="Polar residues" evidence="1">
    <location>
        <begin position="1"/>
        <end position="12"/>
    </location>
</feature>
<dbReference type="InParanoid" id="A0A317XTE2"/>
<reference evidence="2 3" key="1">
    <citation type="journal article" date="2018" name="Mol. Biol. Evol.">
        <title>Broad Genomic Sampling Reveals a Smut Pathogenic Ancestry of the Fungal Clade Ustilaginomycotina.</title>
        <authorList>
            <person name="Kijpornyongpan T."/>
            <person name="Mondo S.J."/>
            <person name="Barry K."/>
            <person name="Sandor L."/>
            <person name="Lee J."/>
            <person name="Lipzen A."/>
            <person name="Pangilinan J."/>
            <person name="LaButti K."/>
            <person name="Hainaut M."/>
            <person name="Henrissat B."/>
            <person name="Grigoriev I.V."/>
            <person name="Spatafora J.W."/>
            <person name="Aime M.C."/>
        </authorList>
    </citation>
    <scope>NUCLEOTIDE SEQUENCE [LARGE SCALE GENOMIC DNA]</scope>
    <source>
        <strain evidence="2 3">MCA 3645</strain>
    </source>
</reference>
<dbReference type="AlphaFoldDB" id="A0A317XTE2"/>
<feature type="region of interest" description="Disordered" evidence="1">
    <location>
        <begin position="1"/>
        <end position="23"/>
    </location>
</feature>
<feature type="region of interest" description="Disordered" evidence="1">
    <location>
        <begin position="179"/>
        <end position="391"/>
    </location>
</feature>
<sequence length="540" mass="58210">MGSCMSKNSSTDAAEAPGAPHPQARRMWLVSTPVESKDVPLDLVGIDSDGLKAAMRNRGLETEHWALKIDPLAGEKGEPNIIDITVEGGQLVTRLHSTSSPYWRGITRRVVIGWTLWKDQEIYDASKLLVQARPKYDGRTNNSQQLARLLGKHIEFAPQIARSEVAAPVGDQVATATTSTNGSFIAPTPSEKEVLPQQQQPNGSQMTLVSGTQSVRSPSTDSDPKEMRTGDTAMPANTRRSQRMSINRPPLIQLATAPAAPGSDIDASLRPSLPRAGESERHTPGSVRISMPPQQRSHPSPLNPDHRRSYRQSTYDMGSVRNRARSDVSQAQGLAHERGPSLVDVLPSQQKRNRRRSEAPSEWLAEMPNETRFSSVRGKGSTTRTGARDSVMSLGGGYGGVSGSLGPNGGMAFQGTWSPSPMMPTSPSMVGPSMSPYPMMANGNMWSGMTGNIGPSSSMVFHPGMLQPPIPFFSPNSQAMGLPYMPSMPMLAPPSPGFYSHASSAVPTPPESPHMQSTLLPKSSIPELDVQMRQGSQIRV</sequence>
<name>A0A317XTE2_9BASI</name>
<gene>
    <name evidence="2" type="ORF">BCV70DRAFT_77525</name>
</gene>
<organism evidence="2 3">
    <name type="scientific">Testicularia cyperi</name>
    <dbReference type="NCBI Taxonomy" id="1882483"/>
    <lineage>
        <taxon>Eukaryota</taxon>
        <taxon>Fungi</taxon>
        <taxon>Dikarya</taxon>
        <taxon>Basidiomycota</taxon>
        <taxon>Ustilaginomycotina</taxon>
        <taxon>Ustilaginomycetes</taxon>
        <taxon>Ustilaginales</taxon>
        <taxon>Anthracoideaceae</taxon>
        <taxon>Testicularia</taxon>
    </lineage>
</organism>
<dbReference type="Proteomes" id="UP000246740">
    <property type="component" value="Unassembled WGS sequence"/>
</dbReference>
<dbReference type="EMBL" id="KZ819190">
    <property type="protein sequence ID" value="PWZ01604.1"/>
    <property type="molecule type" value="Genomic_DNA"/>
</dbReference>
<evidence type="ECO:0000313" key="2">
    <source>
        <dbReference type="EMBL" id="PWZ01604.1"/>
    </source>
</evidence>
<feature type="compositionally biased region" description="Polar residues" evidence="1">
    <location>
        <begin position="196"/>
        <end position="221"/>
    </location>
</feature>
<evidence type="ECO:0000256" key="1">
    <source>
        <dbReference type="SAM" id="MobiDB-lite"/>
    </source>
</evidence>